<comment type="caution">
    <text evidence="9">The sequence shown here is derived from an EMBL/GenBank/DDBJ whole genome shotgun (WGS) entry which is preliminary data.</text>
</comment>
<dbReference type="RefSeq" id="WP_210040251.1">
    <property type="nucleotide sequence ID" value="NZ_JBHLVU010000007.1"/>
</dbReference>
<dbReference type="Gene3D" id="1.20.1740.10">
    <property type="entry name" value="Amino acid/polyamine transporter I"/>
    <property type="match status" value="1"/>
</dbReference>
<keyword evidence="10" id="KW-1185">Reference proteome</keyword>
<feature type="transmembrane region" description="Helical" evidence="8">
    <location>
        <begin position="120"/>
        <end position="138"/>
    </location>
</feature>
<feature type="transmembrane region" description="Helical" evidence="8">
    <location>
        <begin position="184"/>
        <end position="208"/>
    </location>
</feature>
<dbReference type="Pfam" id="PF03845">
    <property type="entry name" value="Spore_permease"/>
    <property type="match status" value="1"/>
</dbReference>
<feature type="transmembrane region" description="Helical" evidence="8">
    <location>
        <begin position="220"/>
        <end position="245"/>
    </location>
</feature>
<feature type="transmembrane region" description="Helical" evidence="8">
    <location>
        <begin position="332"/>
        <end position="358"/>
    </location>
</feature>
<organism evidence="9 10">
    <name type="scientific">Paenibacillus sepulcri</name>
    <dbReference type="NCBI Taxonomy" id="359917"/>
    <lineage>
        <taxon>Bacteria</taxon>
        <taxon>Bacillati</taxon>
        <taxon>Bacillota</taxon>
        <taxon>Bacilli</taxon>
        <taxon>Bacillales</taxon>
        <taxon>Paenibacillaceae</taxon>
        <taxon>Paenibacillus</taxon>
    </lineage>
</organism>
<evidence type="ECO:0000256" key="4">
    <source>
        <dbReference type="ARBA" id="ARBA00022544"/>
    </source>
</evidence>
<keyword evidence="4" id="KW-0309">Germination</keyword>
<evidence type="ECO:0000256" key="8">
    <source>
        <dbReference type="SAM" id="Phobius"/>
    </source>
</evidence>
<evidence type="ECO:0000313" key="9">
    <source>
        <dbReference type="EMBL" id="MBW7456510.1"/>
    </source>
</evidence>
<keyword evidence="6 8" id="KW-1133">Transmembrane helix</keyword>
<keyword evidence="3" id="KW-0813">Transport</keyword>
<keyword evidence="5 8" id="KW-0812">Transmembrane</keyword>
<feature type="transmembrane region" description="Helical" evidence="8">
    <location>
        <begin position="265"/>
        <end position="296"/>
    </location>
</feature>
<dbReference type="EMBL" id="JAHZIK010000596">
    <property type="protein sequence ID" value="MBW7456510.1"/>
    <property type="molecule type" value="Genomic_DNA"/>
</dbReference>
<dbReference type="NCBIfam" id="TIGR00912">
    <property type="entry name" value="2A0309"/>
    <property type="match status" value="1"/>
</dbReference>
<evidence type="ECO:0000313" key="10">
    <source>
        <dbReference type="Proteomes" id="UP001519887"/>
    </source>
</evidence>
<gene>
    <name evidence="9" type="ORF">K0U00_20955</name>
</gene>
<feature type="transmembrane region" description="Helical" evidence="8">
    <location>
        <begin position="81"/>
        <end position="108"/>
    </location>
</feature>
<proteinExistence type="inferred from homology"/>
<keyword evidence="7 8" id="KW-0472">Membrane</keyword>
<evidence type="ECO:0000256" key="5">
    <source>
        <dbReference type="ARBA" id="ARBA00022692"/>
    </source>
</evidence>
<evidence type="ECO:0000256" key="3">
    <source>
        <dbReference type="ARBA" id="ARBA00022448"/>
    </source>
</evidence>
<feature type="transmembrane region" description="Helical" evidence="8">
    <location>
        <begin position="145"/>
        <end position="164"/>
    </location>
</feature>
<comment type="similarity">
    <text evidence="2">Belongs to the amino acid-polyamine-organocation (APC) superfamily. Spore germination protein (SGP) (TC 2.A.3.9) family.</text>
</comment>
<feature type="transmembrane region" description="Helical" evidence="8">
    <location>
        <begin position="308"/>
        <end position="326"/>
    </location>
</feature>
<evidence type="ECO:0000256" key="6">
    <source>
        <dbReference type="ARBA" id="ARBA00022989"/>
    </source>
</evidence>
<evidence type="ECO:0000256" key="7">
    <source>
        <dbReference type="ARBA" id="ARBA00023136"/>
    </source>
</evidence>
<feature type="transmembrane region" description="Helical" evidence="8">
    <location>
        <begin position="44"/>
        <end position="61"/>
    </location>
</feature>
<dbReference type="InterPro" id="IPR004761">
    <property type="entry name" value="Spore_GerAB"/>
</dbReference>
<dbReference type="PANTHER" id="PTHR34975">
    <property type="entry name" value="SPORE GERMINATION PROTEIN A2"/>
    <property type="match status" value="1"/>
</dbReference>
<accession>A0ABS7C6F8</accession>
<evidence type="ECO:0000256" key="1">
    <source>
        <dbReference type="ARBA" id="ARBA00004141"/>
    </source>
</evidence>
<dbReference type="PANTHER" id="PTHR34975:SF2">
    <property type="entry name" value="SPORE GERMINATION PROTEIN A2"/>
    <property type="match status" value="1"/>
</dbReference>
<name>A0ABS7C6F8_9BACL</name>
<sequence>MKQNEMISPSQMAMLLLAFTLGSSIVFIPTPVISAAGNGAWMSIILAAAAGVPGLLSVLYLHRIFPDKSSIQYLGDVFGRWIGSVFTIIILFVMVLMIANITVGAGVFFTTTMMLDTPLYIFHSLILFVSALTALAGIEVAARMFSLSLLIMLATIMIILVFDLGKYHPTHLLPLFTGGALPVLHGAILIHGFPYSEIFVFSLLLFYVRPARNEPLGRMLISAYAVNMIIFLAVVLCASMIFGQAAGQRNFALYEMARVLEIPGFAVRIEAISGITLIAGSYIKSTIALIALSSGIARILKLKDSRSVILPLTLLLLFMSLTMFSTQMESRISWSVIVPAVNVLATTPIVLGAVITLIKRSFGKNGKSKA</sequence>
<comment type="subcellular location">
    <subcellularLocation>
        <location evidence="1">Membrane</location>
        <topology evidence="1">Multi-pass membrane protein</topology>
    </subcellularLocation>
</comment>
<protein>
    <submittedName>
        <fullName evidence="9">Spore germination protein</fullName>
    </submittedName>
</protein>
<dbReference type="Proteomes" id="UP001519887">
    <property type="component" value="Unassembled WGS sequence"/>
</dbReference>
<evidence type="ECO:0000256" key="2">
    <source>
        <dbReference type="ARBA" id="ARBA00007998"/>
    </source>
</evidence>
<reference evidence="9 10" key="1">
    <citation type="submission" date="2021-07" db="EMBL/GenBank/DDBJ databases">
        <title>Paenibacillus radiodurans sp. nov., isolated from the southeastern edge of Tengger Desert.</title>
        <authorList>
            <person name="Zhang G."/>
        </authorList>
    </citation>
    <scope>NUCLEOTIDE SEQUENCE [LARGE SCALE GENOMIC DNA]</scope>
    <source>
        <strain evidence="9 10">CCM 7311</strain>
    </source>
</reference>